<proteinExistence type="predicted"/>
<protein>
    <recommendedName>
        <fullName evidence="2">Alpha-(1,6)-fucosyltransferase N- and catalytic domain-containing protein</fullName>
    </recommendedName>
</protein>
<feature type="domain" description="Alpha-(1,6)-fucosyltransferase N- and catalytic" evidence="2">
    <location>
        <begin position="136"/>
        <end position="232"/>
    </location>
</feature>
<keyword evidence="1" id="KW-1133">Transmembrane helix</keyword>
<dbReference type="Pfam" id="PF19745">
    <property type="entry name" value="FUT8_N_cat"/>
    <property type="match status" value="1"/>
</dbReference>
<accession>A0A6V7YCD3</accession>
<evidence type="ECO:0000259" key="2">
    <source>
        <dbReference type="Pfam" id="PF19745"/>
    </source>
</evidence>
<sequence>MNKFQQLCTITKNSNVVMKQNMTNMIKICYLKFNKIIITQIILFLLLYIFLKLEKKCNTKLESNDNSDDKMPNYAKIQNDSTLNTEAYYQMSFGQKIIYLRRLLGYYLLYDNYEKRKIDRQIFSYLSTERRLLKKQNNEQLLSRLGDRFQSAIDDIQNPFDCYKARILVCPIDAPNWGFGFVTHQIRICLLYALESRRTMVIKNLKRFYKYSVKWFNLFDSTSNCSYAKHVNVLNNHCNILVAPALQIFFRKRIHKRQFLIRTRPSKSIIFVFNCFVTPGPGTGFSGPGSPETGYIDKIRFFRICEVFSPEARSGSTGEKKTRITGPAK</sequence>
<name>A0A6V7YCD3_MELEN</name>
<dbReference type="InterPro" id="IPR045573">
    <property type="entry name" value="Fut8_N_cat"/>
</dbReference>
<dbReference type="GO" id="GO:0006487">
    <property type="term" value="P:protein N-linked glycosylation"/>
    <property type="evidence" value="ECO:0007669"/>
    <property type="project" value="TreeGrafter"/>
</dbReference>
<keyword evidence="1" id="KW-0472">Membrane</keyword>
<dbReference type="Proteomes" id="UP000580250">
    <property type="component" value="Unassembled WGS sequence"/>
</dbReference>
<evidence type="ECO:0000256" key="1">
    <source>
        <dbReference type="SAM" id="Phobius"/>
    </source>
</evidence>
<gene>
    <name evidence="3" type="ORF">MENT_LOCUS63382</name>
</gene>
<feature type="transmembrane region" description="Helical" evidence="1">
    <location>
        <begin position="28"/>
        <end position="51"/>
    </location>
</feature>
<comment type="caution">
    <text evidence="3">The sequence shown here is derived from an EMBL/GenBank/DDBJ whole genome shotgun (WGS) entry which is preliminary data.</text>
</comment>
<dbReference type="EMBL" id="CAJEWN010004078">
    <property type="protein sequence ID" value="CAD2209248.1"/>
    <property type="molecule type" value="Genomic_DNA"/>
</dbReference>
<dbReference type="GO" id="GO:0046921">
    <property type="term" value="F:alpha-(1-&gt;6)-fucosyltransferase activity"/>
    <property type="evidence" value="ECO:0007669"/>
    <property type="project" value="TreeGrafter"/>
</dbReference>
<reference evidence="3 4" key="1">
    <citation type="submission" date="2020-08" db="EMBL/GenBank/DDBJ databases">
        <authorList>
            <person name="Koutsovoulos G."/>
            <person name="Danchin GJ E."/>
        </authorList>
    </citation>
    <scope>NUCLEOTIDE SEQUENCE [LARGE SCALE GENOMIC DNA]</scope>
</reference>
<evidence type="ECO:0000313" key="3">
    <source>
        <dbReference type="EMBL" id="CAD2209248.1"/>
    </source>
</evidence>
<dbReference type="AlphaFoldDB" id="A0A6V7YCD3"/>
<dbReference type="PANTHER" id="PTHR13132">
    <property type="entry name" value="ALPHA- 1,6 -FUCOSYLTRANSFERASE"/>
    <property type="match status" value="1"/>
</dbReference>
<organism evidence="3 4">
    <name type="scientific">Meloidogyne enterolobii</name>
    <name type="common">Root-knot nematode worm</name>
    <name type="synonym">Meloidogyne mayaguensis</name>
    <dbReference type="NCBI Taxonomy" id="390850"/>
    <lineage>
        <taxon>Eukaryota</taxon>
        <taxon>Metazoa</taxon>
        <taxon>Ecdysozoa</taxon>
        <taxon>Nematoda</taxon>
        <taxon>Chromadorea</taxon>
        <taxon>Rhabditida</taxon>
        <taxon>Tylenchina</taxon>
        <taxon>Tylenchomorpha</taxon>
        <taxon>Tylenchoidea</taxon>
        <taxon>Meloidogynidae</taxon>
        <taxon>Meloidogyninae</taxon>
        <taxon>Meloidogyne</taxon>
    </lineage>
</organism>
<dbReference type="PANTHER" id="PTHR13132:SF29">
    <property type="entry name" value="ALPHA-(1,6)-FUCOSYLTRANSFERASE"/>
    <property type="match status" value="1"/>
</dbReference>
<keyword evidence="1" id="KW-0812">Transmembrane</keyword>
<evidence type="ECO:0000313" key="4">
    <source>
        <dbReference type="Proteomes" id="UP000580250"/>
    </source>
</evidence>